<organism evidence="3 4">
    <name type="scientific">Ceraceosorus bombacis</name>
    <dbReference type="NCBI Taxonomy" id="401625"/>
    <lineage>
        <taxon>Eukaryota</taxon>
        <taxon>Fungi</taxon>
        <taxon>Dikarya</taxon>
        <taxon>Basidiomycota</taxon>
        <taxon>Ustilaginomycotina</taxon>
        <taxon>Exobasidiomycetes</taxon>
        <taxon>Ceraceosorales</taxon>
        <taxon>Ceraceosoraceae</taxon>
        <taxon>Ceraceosorus</taxon>
    </lineage>
</organism>
<dbReference type="Proteomes" id="UP000054845">
    <property type="component" value="Unassembled WGS sequence"/>
</dbReference>
<name>A0A0P1BRD4_9BASI</name>
<reference evidence="3 4" key="1">
    <citation type="submission" date="2014-09" db="EMBL/GenBank/DDBJ databases">
        <authorList>
            <person name="Magalhaes I.L.F."/>
            <person name="Oliveira U."/>
            <person name="Santos F.R."/>
            <person name="Vidigal T.H.D.A."/>
            <person name="Brescovit A.D."/>
            <person name="Santos A.J."/>
        </authorList>
    </citation>
    <scope>NUCLEOTIDE SEQUENCE [LARGE SCALE GENOMIC DNA]</scope>
</reference>
<feature type="region of interest" description="Disordered" evidence="1">
    <location>
        <begin position="545"/>
        <end position="564"/>
    </location>
</feature>
<evidence type="ECO:0000256" key="1">
    <source>
        <dbReference type="SAM" id="MobiDB-lite"/>
    </source>
</evidence>
<sequence>MRFAPLCALVALAASLSVVSAAPSSFTGADALLNKRQVNVLTAGGTLGKGKKCSTSGQCKTNLYCSKSKCASIQGVGGACYKNVGCKSNSCDLKAGKCLGSVGESCKASASCASGYCGKSKCAAKAAVGEACYKNIGCASNICTAGKCAASSTTQPSGGGGGSTLKPVPAHVTRLDDFSNGLGVWTSTGAVKVVTDVNGDKSVQAAAAEQDASFGRDIPASAGTRKRDELGKRQTYNSYTVQFTFQYQVLPGAELSQDEEHLGCDIHALTNRGESNSFRIRKTMVGASAFAVGKVSYVVAPPNDGTISHVDMIVHCTTDSSATVNIKDIQFTYTDASGSPVDGSVAPSATVARQEQHENLLGAGAGFENGGGGWYVSGGNPDRVSFIQTSLARSGGWAAQMIAQPSGNSGDQSSISLNIAGNPPSGTLPYAAWMWYRVTDKKDKPTSACDGGCRSRDYQCYIDLCVFPTSGELATAGGNMCEYYAFNSAQYDRYELFNNGPASLIRGDPSTPAAPNQMNVAFSCGLGVESATILLDDARLQYEGSGTDTVRPTTPAASSSSTNLIKNPTFTTSDNWVTISSDGAGAMGLNQQIAATEKYFAANNENGQLELTGMYVHNSKFDPLPLNYQMLCDESGNGRTPVSRVNLYSVSLTRIA</sequence>
<dbReference type="OrthoDB" id="10420536at2759"/>
<feature type="chain" id="PRO_5006059754" evidence="2">
    <location>
        <begin position="22"/>
        <end position="656"/>
    </location>
</feature>
<protein>
    <submittedName>
        <fullName evidence="3">Uncharacterized protein</fullName>
    </submittedName>
</protein>
<dbReference type="AlphaFoldDB" id="A0A0P1BRD4"/>
<evidence type="ECO:0000256" key="2">
    <source>
        <dbReference type="SAM" id="SignalP"/>
    </source>
</evidence>
<keyword evidence="4" id="KW-1185">Reference proteome</keyword>
<dbReference type="EMBL" id="CCYA01000276">
    <property type="protein sequence ID" value="CEH18923.1"/>
    <property type="molecule type" value="Genomic_DNA"/>
</dbReference>
<keyword evidence="2" id="KW-0732">Signal</keyword>
<evidence type="ECO:0000313" key="3">
    <source>
        <dbReference type="EMBL" id="CEH18923.1"/>
    </source>
</evidence>
<accession>A0A0P1BRD4</accession>
<evidence type="ECO:0000313" key="4">
    <source>
        <dbReference type="Proteomes" id="UP000054845"/>
    </source>
</evidence>
<feature type="signal peptide" evidence="2">
    <location>
        <begin position="1"/>
        <end position="21"/>
    </location>
</feature>
<feature type="compositionally biased region" description="Low complexity" evidence="1">
    <location>
        <begin position="552"/>
        <end position="562"/>
    </location>
</feature>
<proteinExistence type="predicted"/>